<sequence>MSRLWLIGGTQESRQLVQRLVLQLPSGLSSGPACVITVTTEPARSLYPVSSQLQIQVGQLTPDEAEDFWRTHDIAAILDLSHPFATSISQLAIAFAQRYQLPYLRYERTLVDDPPSSWRDRQQRLGMVRVPHLQALLTSEYLSGDRTLLTLGYRQLAAFVPWQSQATLFARILPSPVALKTALDAGFTPERLIALRPPISAELETALWQHWQITQIVTKASGQPGGQDQKQILAARLGVRLLQIQRPAIAYPAQTDDLDTALQFALRYCN</sequence>
<dbReference type="InterPro" id="IPR003723">
    <property type="entry name" value="Precorrin-6x_reduct"/>
</dbReference>
<reference evidence="4" key="2">
    <citation type="journal article" date="2015" name="Genome Announc.">
        <title>Draft Genome Sequence of Filamentous Marine Cyanobacterium Lyngbya confervoides Strain BDU141951.</title>
        <authorList>
            <person name="Chandrababunaidu M.M."/>
            <person name="Sen D."/>
            <person name="Tripathy S."/>
        </authorList>
    </citation>
    <scope>NUCLEOTIDE SEQUENCE</scope>
    <source>
        <strain evidence="4">BDU141951</strain>
    </source>
</reference>
<evidence type="ECO:0000313" key="4">
    <source>
        <dbReference type="EMBL" id="NEV66930.1"/>
    </source>
</evidence>
<accession>A0A0C1UNR7</accession>
<dbReference type="UniPathway" id="UPA00148"/>
<name>A0A0C1UNR7_9CYAN</name>
<dbReference type="GO" id="GO:0009236">
    <property type="term" value="P:cobalamin biosynthetic process"/>
    <property type="evidence" value="ECO:0007669"/>
    <property type="project" value="UniProtKB-UniPathway"/>
</dbReference>
<dbReference type="PANTHER" id="PTHR36925:SF1">
    <property type="entry name" value="COBALT-PRECORRIN-6A REDUCTASE"/>
    <property type="match status" value="1"/>
</dbReference>
<keyword evidence="2" id="KW-0169">Cobalamin biosynthesis</keyword>
<dbReference type="GO" id="GO:0016994">
    <property type="term" value="F:precorrin-6A reductase activity"/>
    <property type="evidence" value="ECO:0007669"/>
    <property type="project" value="InterPro"/>
</dbReference>
<comment type="pathway">
    <text evidence="1">Cofactor biosynthesis; adenosylcobalamin biosynthesis.</text>
</comment>
<keyword evidence="3 4" id="KW-0560">Oxidoreductase</keyword>
<comment type="caution">
    <text evidence="4">The sequence shown here is derived from an EMBL/GenBank/DDBJ whole genome shotgun (WGS) entry which is preliminary data.</text>
</comment>
<dbReference type="NCBIfam" id="TIGR00715">
    <property type="entry name" value="precor6x_red"/>
    <property type="match status" value="1"/>
</dbReference>
<evidence type="ECO:0000256" key="3">
    <source>
        <dbReference type="ARBA" id="ARBA00023002"/>
    </source>
</evidence>
<reference evidence="4" key="1">
    <citation type="submission" date="2014-11" db="EMBL/GenBank/DDBJ databases">
        <authorList>
            <person name="Malar M.C."/>
            <person name="Sen D."/>
            <person name="Tripathy S."/>
        </authorList>
    </citation>
    <scope>NUCLEOTIDE SEQUENCE</scope>
    <source>
        <strain evidence="4">BDU141951</strain>
    </source>
</reference>
<dbReference type="AlphaFoldDB" id="A0A0C1UNR7"/>
<gene>
    <name evidence="4" type="ORF">QQ91_007350</name>
</gene>
<dbReference type="Pfam" id="PF02571">
    <property type="entry name" value="CbiJ"/>
    <property type="match status" value="1"/>
</dbReference>
<evidence type="ECO:0000256" key="1">
    <source>
        <dbReference type="ARBA" id="ARBA00004953"/>
    </source>
</evidence>
<dbReference type="PROSITE" id="PS51014">
    <property type="entry name" value="COBK_CBIJ"/>
    <property type="match status" value="1"/>
</dbReference>
<organism evidence="4">
    <name type="scientific">Lyngbya confervoides BDU141951</name>
    <dbReference type="NCBI Taxonomy" id="1574623"/>
    <lineage>
        <taxon>Bacteria</taxon>
        <taxon>Bacillati</taxon>
        <taxon>Cyanobacteriota</taxon>
        <taxon>Cyanophyceae</taxon>
        <taxon>Oscillatoriophycideae</taxon>
        <taxon>Oscillatoriales</taxon>
        <taxon>Microcoleaceae</taxon>
        <taxon>Lyngbya</taxon>
    </lineage>
</organism>
<protein>
    <submittedName>
        <fullName evidence="4">Cobalt-precorrin-6A reductase</fullName>
        <ecNumber evidence="4">1.3.1.106</ecNumber>
    </submittedName>
</protein>
<dbReference type="EC" id="1.3.1.106" evidence="4"/>
<dbReference type="EMBL" id="JTHE02000003">
    <property type="protein sequence ID" value="NEV66930.1"/>
    <property type="molecule type" value="Genomic_DNA"/>
</dbReference>
<dbReference type="PANTHER" id="PTHR36925">
    <property type="entry name" value="COBALT-PRECORRIN-6A REDUCTASE"/>
    <property type="match status" value="1"/>
</dbReference>
<proteinExistence type="predicted"/>
<evidence type="ECO:0000256" key="2">
    <source>
        <dbReference type="ARBA" id="ARBA00022573"/>
    </source>
</evidence>
<reference evidence="4" key="3">
    <citation type="submission" date="2020-02" db="EMBL/GenBank/DDBJ databases">
        <authorList>
            <person name="Sarangi A.N."/>
            <person name="Ghosh S."/>
            <person name="Mukherjee M."/>
            <person name="Tripathy S."/>
        </authorList>
    </citation>
    <scope>NUCLEOTIDE SEQUENCE</scope>
    <source>
        <strain evidence="4">BDU141951</strain>
    </source>
</reference>
<dbReference type="NCBIfam" id="NF005970">
    <property type="entry name" value="PRK08057.1-4"/>
    <property type="match status" value="1"/>
</dbReference>